<evidence type="ECO:0000313" key="12">
    <source>
        <dbReference type="EMBL" id="PJZ68767.1"/>
    </source>
</evidence>
<dbReference type="PANTHER" id="PTHR28259">
    <property type="entry name" value="FLUORIDE EXPORT PROTEIN 1-RELATED"/>
    <property type="match status" value="1"/>
</dbReference>
<evidence type="ECO:0000256" key="6">
    <source>
        <dbReference type="ARBA" id="ARBA00023065"/>
    </source>
</evidence>
<gene>
    <name evidence="11" type="primary">fluC</name>
    <name evidence="11" type="synonym">crcB</name>
    <name evidence="12" type="ORF">CH360_14555</name>
    <name evidence="13" type="ORF">CH373_03675</name>
</gene>
<evidence type="ECO:0000256" key="8">
    <source>
        <dbReference type="ARBA" id="ARBA00023303"/>
    </source>
</evidence>
<dbReference type="InterPro" id="IPR003691">
    <property type="entry name" value="FluC"/>
</dbReference>
<comment type="catalytic activity">
    <reaction evidence="10">
        <text>fluoride(in) = fluoride(out)</text>
        <dbReference type="Rhea" id="RHEA:76159"/>
        <dbReference type="ChEBI" id="CHEBI:17051"/>
    </reaction>
    <physiologicalReaction direction="left-to-right" evidence="10">
        <dbReference type="Rhea" id="RHEA:76160"/>
    </physiologicalReaction>
</comment>
<dbReference type="Proteomes" id="UP000231990">
    <property type="component" value="Unassembled WGS sequence"/>
</dbReference>
<feature type="transmembrane region" description="Helical" evidence="11">
    <location>
        <begin position="33"/>
        <end position="53"/>
    </location>
</feature>
<feature type="transmembrane region" description="Helical" evidence="11">
    <location>
        <begin position="65"/>
        <end position="85"/>
    </location>
</feature>
<dbReference type="PANTHER" id="PTHR28259:SF1">
    <property type="entry name" value="FLUORIDE EXPORT PROTEIN 1-RELATED"/>
    <property type="match status" value="1"/>
</dbReference>
<dbReference type="AlphaFoldDB" id="A0A2M9ZSR0"/>
<evidence type="ECO:0000256" key="1">
    <source>
        <dbReference type="ARBA" id="ARBA00004651"/>
    </source>
</evidence>
<evidence type="ECO:0000256" key="5">
    <source>
        <dbReference type="ARBA" id="ARBA00022989"/>
    </source>
</evidence>
<dbReference type="GO" id="GO:0062054">
    <property type="term" value="F:fluoride channel activity"/>
    <property type="evidence" value="ECO:0007669"/>
    <property type="project" value="UniProtKB-UniRule"/>
</dbReference>
<feature type="binding site" evidence="11">
    <location>
        <position position="78"/>
    </location>
    <ligand>
        <name>Na(+)</name>
        <dbReference type="ChEBI" id="CHEBI:29101"/>
        <note>structural</note>
    </ligand>
</feature>
<keyword evidence="4 11" id="KW-0812">Transmembrane</keyword>
<evidence type="ECO:0000256" key="10">
    <source>
        <dbReference type="ARBA" id="ARBA00035585"/>
    </source>
</evidence>
<protein>
    <recommendedName>
        <fullName evidence="11">Fluoride-specific ion channel FluC</fullName>
    </recommendedName>
</protein>
<comment type="caution">
    <text evidence="13">The sequence shown here is derived from an EMBL/GenBank/DDBJ whole genome shotgun (WGS) entry which is preliminary data.</text>
</comment>
<keyword evidence="8 11" id="KW-0407">Ion channel</keyword>
<keyword evidence="5 11" id="KW-1133">Transmembrane helix</keyword>
<dbReference type="EMBL" id="NPDZ01000001">
    <property type="protein sequence ID" value="PJZ75122.1"/>
    <property type="molecule type" value="Genomic_DNA"/>
</dbReference>
<evidence type="ECO:0000256" key="2">
    <source>
        <dbReference type="ARBA" id="ARBA00022475"/>
    </source>
</evidence>
<dbReference type="RefSeq" id="WP_100714782.1">
    <property type="nucleotide sequence ID" value="NZ_NPDY01000016.1"/>
</dbReference>
<dbReference type="GO" id="GO:0005886">
    <property type="term" value="C:plasma membrane"/>
    <property type="evidence" value="ECO:0007669"/>
    <property type="project" value="UniProtKB-SubCell"/>
</dbReference>
<sequence>MNAIYWIIPAGILGVLARYYTSLAVLRIWTLDFPFATFLVNIVGAFLIGIVFGTEGDKTILPAHLRAGITVGFLGGFTTFSTFCLEIVRLLESGNFLLAIGYFFLSNLFGVLFCLAGVALGRFLFF</sequence>
<reference evidence="14 15" key="1">
    <citation type="submission" date="2017-07" db="EMBL/GenBank/DDBJ databases">
        <title>Leptospira spp. isolated from tropical soils.</title>
        <authorList>
            <person name="Thibeaux R."/>
            <person name="Iraola G."/>
            <person name="Ferres I."/>
            <person name="Bierque E."/>
            <person name="Girault D."/>
            <person name="Soupe-Gilbert M.-E."/>
            <person name="Picardeau M."/>
            <person name="Goarant C."/>
        </authorList>
    </citation>
    <scope>NUCLEOTIDE SEQUENCE [LARGE SCALE GENOMIC DNA]</scope>
    <source>
        <strain evidence="13 15">FH1-B-B1</strain>
        <strain evidence="12 14">FH1-B-C1</strain>
    </source>
</reference>
<dbReference type="EMBL" id="NPDY01000016">
    <property type="protein sequence ID" value="PJZ68767.1"/>
    <property type="molecule type" value="Genomic_DNA"/>
</dbReference>
<evidence type="ECO:0000313" key="13">
    <source>
        <dbReference type="EMBL" id="PJZ75122.1"/>
    </source>
</evidence>
<dbReference type="Proteomes" id="UP000231962">
    <property type="component" value="Unassembled WGS sequence"/>
</dbReference>
<proteinExistence type="inferred from homology"/>
<keyword evidence="7 11" id="KW-0472">Membrane</keyword>
<keyword evidence="14" id="KW-1185">Reference proteome</keyword>
<keyword evidence="11" id="KW-0915">Sodium</keyword>
<evidence type="ECO:0000256" key="4">
    <source>
        <dbReference type="ARBA" id="ARBA00022692"/>
    </source>
</evidence>
<keyword evidence="11" id="KW-0479">Metal-binding</keyword>
<comment type="subcellular location">
    <subcellularLocation>
        <location evidence="1 11">Cell membrane</location>
        <topology evidence="1 11">Multi-pass membrane protein</topology>
    </subcellularLocation>
</comment>
<feature type="transmembrane region" description="Helical" evidence="11">
    <location>
        <begin position="6"/>
        <end position="26"/>
    </location>
</feature>
<organism evidence="13 15">
    <name type="scientific">Leptospira perolatii</name>
    <dbReference type="NCBI Taxonomy" id="2023191"/>
    <lineage>
        <taxon>Bacteria</taxon>
        <taxon>Pseudomonadati</taxon>
        <taxon>Spirochaetota</taxon>
        <taxon>Spirochaetia</taxon>
        <taxon>Leptospirales</taxon>
        <taxon>Leptospiraceae</taxon>
        <taxon>Leptospira</taxon>
    </lineage>
</organism>
<keyword evidence="11" id="KW-0813">Transport</keyword>
<dbReference type="HAMAP" id="MF_00454">
    <property type="entry name" value="FluC"/>
    <property type="match status" value="1"/>
</dbReference>
<evidence type="ECO:0000256" key="3">
    <source>
        <dbReference type="ARBA" id="ARBA00022519"/>
    </source>
</evidence>
<comment type="similarity">
    <text evidence="9 11">Belongs to the fluoride channel Fluc/FEX (TC 1.A.43) family.</text>
</comment>
<evidence type="ECO:0000256" key="9">
    <source>
        <dbReference type="ARBA" id="ARBA00035120"/>
    </source>
</evidence>
<dbReference type="GO" id="GO:0046872">
    <property type="term" value="F:metal ion binding"/>
    <property type="evidence" value="ECO:0007669"/>
    <property type="project" value="UniProtKB-KW"/>
</dbReference>
<feature type="binding site" evidence="11">
    <location>
        <position position="75"/>
    </location>
    <ligand>
        <name>Na(+)</name>
        <dbReference type="ChEBI" id="CHEBI:29101"/>
        <note>structural</note>
    </ligand>
</feature>
<evidence type="ECO:0000256" key="7">
    <source>
        <dbReference type="ARBA" id="ARBA00023136"/>
    </source>
</evidence>
<comment type="function">
    <text evidence="11">Fluoride-specific ion channel. Important for reducing fluoride concentration in the cell, thus reducing its toxicity.</text>
</comment>
<evidence type="ECO:0000313" key="15">
    <source>
        <dbReference type="Proteomes" id="UP000231990"/>
    </source>
</evidence>
<evidence type="ECO:0000256" key="11">
    <source>
        <dbReference type="HAMAP-Rule" id="MF_00454"/>
    </source>
</evidence>
<keyword evidence="2 11" id="KW-1003">Cell membrane</keyword>
<dbReference type="NCBIfam" id="TIGR00494">
    <property type="entry name" value="crcB"/>
    <property type="match status" value="1"/>
</dbReference>
<dbReference type="Pfam" id="PF02537">
    <property type="entry name" value="CRCB"/>
    <property type="match status" value="1"/>
</dbReference>
<name>A0A2M9ZSR0_9LEPT</name>
<comment type="activity regulation">
    <text evidence="11">Na(+) is not transported, but it plays an essential structural role and its presence is essential for fluoride channel function.</text>
</comment>
<dbReference type="OrthoDB" id="9815830at2"/>
<accession>A0A2M9ZSR0</accession>
<evidence type="ECO:0000313" key="14">
    <source>
        <dbReference type="Proteomes" id="UP000231962"/>
    </source>
</evidence>
<keyword evidence="3" id="KW-0997">Cell inner membrane</keyword>
<feature type="transmembrane region" description="Helical" evidence="11">
    <location>
        <begin position="97"/>
        <end position="125"/>
    </location>
</feature>
<keyword evidence="6 11" id="KW-0406">Ion transport</keyword>
<dbReference type="GO" id="GO:0140114">
    <property type="term" value="P:cellular detoxification of fluoride"/>
    <property type="evidence" value="ECO:0007669"/>
    <property type="project" value="UniProtKB-UniRule"/>
</dbReference>